<dbReference type="GO" id="GO:0016787">
    <property type="term" value="F:hydrolase activity"/>
    <property type="evidence" value="ECO:0007669"/>
    <property type="project" value="UniProtKB-KW"/>
</dbReference>
<sequence length="226" mass="25564">MYLRRDESKLRCRYVLFDLDGTLTESKEGITRSVQYALKKYNIFVENLDSLQKFIGPPLKDSFIQYYGFSEKQACGAIGYYRKYFVSRGMFQNKVYEGIEDLLKKLEKLKLNLMVATSKPTVFAEKILRHYGLYPYFSAVAGANLDGTRCTKGEVIEYILDKYNIGDLDRVVMVGDRKHDVLGASQNGIDCIGVTYGYGSAGELKNAGAAYIVHDVGELFTRIVSI</sequence>
<dbReference type="EMBL" id="JBGFFE010000017">
    <property type="protein sequence ID" value="MEY8764204.1"/>
    <property type="molecule type" value="Genomic_DNA"/>
</dbReference>
<dbReference type="Proteomes" id="UP001565220">
    <property type="component" value="Unassembled WGS sequence"/>
</dbReference>
<dbReference type="CDD" id="cd04302">
    <property type="entry name" value="HAD_5NT"/>
    <property type="match status" value="1"/>
</dbReference>
<evidence type="ECO:0000313" key="2">
    <source>
        <dbReference type="Proteomes" id="UP001565220"/>
    </source>
</evidence>
<accession>A0ABV4DZ85</accession>
<evidence type="ECO:0000313" key="1">
    <source>
        <dbReference type="EMBL" id="MEY8764204.1"/>
    </source>
</evidence>
<dbReference type="InterPro" id="IPR023198">
    <property type="entry name" value="PGP-like_dom2"/>
</dbReference>
<protein>
    <submittedName>
        <fullName evidence="1">HAD family hydrolase</fullName>
    </submittedName>
</protein>
<dbReference type="InterPro" id="IPR041492">
    <property type="entry name" value="HAD_2"/>
</dbReference>
<reference evidence="1 2" key="1">
    <citation type="submission" date="2024-08" db="EMBL/GenBank/DDBJ databases">
        <title>Clostridium lapicellarii sp. nov., and Clostridium renhuaiense sp. nov., two species isolated from the mud in a fermentation cellar used for producing sauce-flavour Chinese liquors.</title>
        <authorList>
            <person name="Yang F."/>
            <person name="Wang H."/>
            <person name="Chen L.Q."/>
            <person name="Zhou N."/>
            <person name="Lu J.J."/>
            <person name="Pu X.X."/>
            <person name="Wan B."/>
            <person name="Wang L."/>
            <person name="Liu S.J."/>
        </authorList>
    </citation>
    <scope>NUCLEOTIDE SEQUENCE [LARGE SCALE GENOMIC DNA]</scope>
    <source>
        <strain evidence="1 2">MT-113</strain>
    </source>
</reference>
<dbReference type="InterPro" id="IPR023214">
    <property type="entry name" value="HAD_sf"/>
</dbReference>
<dbReference type="Gene3D" id="1.10.150.240">
    <property type="entry name" value="Putative phosphatase, domain 2"/>
    <property type="match status" value="1"/>
</dbReference>
<comment type="caution">
    <text evidence="1">The sequence shown here is derived from an EMBL/GenBank/DDBJ whole genome shotgun (WGS) entry which is preliminary data.</text>
</comment>
<keyword evidence="2" id="KW-1185">Reference proteome</keyword>
<dbReference type="RefSeq" id="WP_294180269.1">
    <property type="nucleotide sequence ID" value="NZ_JBGFFE010000017.1"/>
</dbReference>
<keyword evidence="1" id="KW-0378">Hydrolase</keyword>
<dbReference type="SUPFAM" id="SSF56784">
    <property type="entry name" value="HAD-like"/>
    <property type="match status" value="1"/>
</dbReference>
<dbReference type="InterPro" id="IPR036412">
    <property type="entry name" value="HAD-like_sf"/>
</dbReference>
<proteinExistence type="predicted"/>
<name>A0ABV4DZ85_9CLOT</name>
<dbReference type="PANTHER" id="PTHR43434">
    <property type="entry name" value="PHOSPHOGLYCOLATE PHOSPHATASE"/>
    <property type="match status" value="1"/>
</dbReference>
<organism evidence="1 2">
    <name type="scientific">Clostridium lapidicellarium</name>
    <dbReference type="NCBI Taxonomy" id="3240931"/>
    <lineage>
        <taxon>Bacteria</taxon>
        <taxon>Bacillati</taxon>
        <taxon>Bacillota</taxon>
        <taxon>Clostridia</taxon>
        <taxon>Eubacteriales</taxon>
        <taxon>Clostridiaceae</taxon>
        <taxon>Clostridium</taxon>
    </lineage>
</organism>
<dbReference type="PANTHER" id="PTHR43434:SF20">
    <property type="entry name" value="5'-NUCLEOTIDASE"/>
    <property type="match status" value="1"/>
</dbReference>
<dbReference type="Gene3D" id="3.40.50.1000">
    <property type="entry name" value="HAD superfamily/HAD-like"/>
    <property type="match status" value="1"/>
</dbReference>
<gene>
    <name evidence="1" type="ORF">AB8S09_11230</name>
</gene>
<dbReference type="InterPro" id="IPR050155">
    <property type="entry name" value="HAD-like_hydrolase_sf"/>
</dbReference>
<dbReference type="Pfam" id="PF13419">
    <property type="entry name" value="HAD_2"/>
    <property type="match status" value="1"/>
</dbReference>